<proteinExistence type="predicted"/>
<dbReference type="Pfam" id="PF02332">
    <property type="entry name" value="Phenol_Hydrox"/>
    <property type="match status" value="1"/>
</dbReference>
<reference evidence="5 6" key="1">
    <citation type="submission" date="2020-08" db="EMBL/GenBank/DDBJ databases">
        <title>Sequencing the genomes of 1000 actinobacteria strains.</title>
        <authorList>
            <person name="Klenk H.-P."/>
        </authorList>
    </citation>
    <scope>NUCLEOTIDE SEQUENCE [LARGE SCALE GENOMIC DNA]</scope>
    <source>
        <strain evidence="5 6">DSM 43582</strain>
    </source>
</reference>
<protein>
    <recommendedName>
        <fullName evidence="1">propane 2-monooxygenase</fullName>
        <ecNumber evidence="1">1.14.13.227</ecNumber>
    </recommendedName>
</protein>
<evidence type="ECO:0000313" key="5">
    <source>
        <dbReference type="EMBL" id="MBB5916618.1"/>
    </source>
</evidence>
<gene>
    <name evidence="5" type="ORF">BJY24_005530</name>
</gene>
<dbReference type="AlphaFoldDB" id="A0A7W9PJ19"/>
<keyword evidence="3 5" id="KW-0503">Monooxygenase</keyword>
<comment type="catalytic activity">
    <reaction evidence="4">
        <text>propane + NADH + O2 + H(+) = propan-2-ol + NAD(+) + H2O</text>
        <dbReference type="Rhea" id="RHEA:49992"/>
        <dbReference type="ChEBI" id="CHEBI:15377"/>
        <dbReference type="ChEBI" id="CHEBI:15378"/>
        <dbReference type="ChEBI" id="CHEBI:15379"/>
        <dbReference type="ChEBI" id="CHEBI:17824"/>
        <dbReference type="ChEBI" id="CHEBI:32879"/>
        <dbReference type="ChEBI" id="CHEBI:57540"/>
        <dbReference type="ChEBI" id="CHEBI:57945"/>
        <dbReference type="EC" id="1.14.13.227"/>
    </reaction>
</comment>
<evidence type="ECO:0000313" key="6">
    <source>
        <dbReference type="Proteomes" id="UP000540412"/>
    </source>
</evidence>
<dbReference type="EMBL" id="JACHIT010000002">
    <property type="protein sequence ID" value="MBB5916618.1"/>
    <property type="molecule type" value="Genomic_DNA"/>
</dbReference>
<dbReference type="InterPro" id="IPR009078">
    <property type="entry name" value="Ferritin-like_SF"/>
</dbReference>
<dbReference type="RefSeq" id="WP_246461638.1">
    <property type="nucleotide sequence ID" value="NZ_JACHIT010000002.1"/>
</dbReference>
<dbReference type="GO" id="GO:0016709">
    <property type="term" value="F:oxidoreductase activity, acting on paired donors, with incorporation or reduction of molecular oxygen, NAD(P)H as one donor, and incorporation of one atom of oxygen"/>
    <property type="evidence" value="ECO:0007669"/>
    <property type="project" value="InterPro"/>
</dbReference>
<dbReference type="PIRSF" id="PIRSF000040">
    <property type="entry name" value="MMOH_comp"/>
    <property type="match status" value="1"/>
</dbReference>
<accession>A0A7W9PJ19</accession>
<dbReference type="InterPro" id="IPR012078">
    <property type="entry name" value="MP_mOase_hydro"/>
</dbReference>
<dbReference type="EC" id="1.14.13.227" evidence="1"/>
<dbReference type="SUPFAM" id="SSF47240">
    <property type="entry name" value="Ferritin-like"/>
    <property type="match status" value="1"/>
</dbReference>
<evidence type="ECO:0000256" key="4">
    <source>
        <dbReference type="ARBA" id="ARBA00048941"/>
    </source>
</evidence>
<keyword evidence="2 5" id="KW-0560">Oxidoreductase</keyword>
<dbReference type="Gene3D" id="1.10.620.20">
    <property type="entry name" value="Ribonucleotide Reductase, subunit A"/>
    <property type="match status" value="1"/>
</dbReference>
<keyword evidence="6" id="KW-1185">Reference proteome</keyword>
<comment type="caution">
    <text evidence="5">The sequence shown here is derived from an EMBL/GenBank/DDBJ whole genome shotgun (WGS) entry which is preliminary data.</text>
</comment>
<dbReference type="Proteomes" id="UP000540412">
    <property type="component" value="Unassembled WGS sequence"/>
</dbReference>
<name>A0A7W9PJ19_9NOCA</name>
<sequence>MPSEYEIVTHGQNWTTRPNRNSVFEQNPSSAPNLWFQTYRDNTALQADDWERFRDPDQYTYRMYVNAQAEAESRVHGILEQYAALGADSTLAPGWVETLATVYTPSRYPVHGFQQIEAYIGYLAPTSYVTNTAGLSTADFLRRVTTIAYRTRGLQQAQPNSGIGTDRERQLWETHTDWQPTRKAVETALATYDWGEAFTALNLVLLPTLDDVLTRQFGEIARDNGDELAWLLQGFLDHDNQRRNRWSKALAAFAIGQRPATAKAIAKWVAKWSPIADAAAHGIATMLAATPEHPRDADDVSAAARRTREAFVDELLEPAEGASVP</sequence>
<evidence type="ECO:0000256" key="3">
    <source>
        <dbReference type="ARBA" id="ARBA00023033"/>
    </source>
</evidence>
<evidence type="ECO:0000256" key="1">
    <source>
        <dbReference type="ARBA" id="ARBA00012710"/>
    </source>
</evidence>
<dbReference type="InterPro" id="IPR012348">
    <property type="entry name" value="RNR-like"/>
</dbReference>
<dbReference type="InterPro" id="IPR003430">
    <property type="entry name" value="Phenol_Hydrox"/>
</dbReference>
<evidence type="ECO:0000256" key="2">
    <source>
        <dbReference type="ARBA" id="ARBA00023002"/>
    </source>
</evidence>
<organism evidence="5 6">
    <name type="scientific">Nocardia transvalensis</name>
    <dbReference type="NCBI Taxonomy" id="37333"/>
    <lineage>
        <taxon>Bacteria</taxon>
        <taxon>Bacillati</taxon>
        <taxon>Actinomycetota</taxon>
        <taxon>Actinomycetes</taxon>
        <taxon>Mycobacteriales</taxon>
        <taxon>Nocardiaceae</taxon>
        <taxon>Nocardia</taxon>
    </lineage>
</organism>